<comment type="caution">
    <text evidence="1">The sequence shown here is derived from an EMBL/GenBank/DDBJ whole genome shotgun (WGS) entry which is preliminary data.</text>
</comment>
<dbReference type="AlphaFoldDB" id="A0A392UFY9"/>
<accession>A0A392UFY9</accession>
<evidence type="ECO:0000313" key="2">
    <source>
        <dbReference type="Proteomes" id="UP000265520"/>
    </source>
</evidence>
<proteinExistence type="predicted"/>
<keyword evidence="2" id="KW-1185">Reference proteome</keyword>
<evidence type="ECO:0000313" key="1">
    <source>
        <dbReference type="EMBL" id="MCI71360.1"/>
    </source>
</evidence>
<sequence length="44" mass="4663">MSCAAMKSAELGSIRSRVLPNLSGRTDPDFSKIGVGALLEYCFA</sequence>
<organism evidence="1 2">
    <name type="scientific">Trifolium medium</name>
    <dbReference type="NCBI Taxonomy" id="97028"/>
    <lineage>
        <taxon>Eukaryota</taxon>
        <taxon>Viridiplantae</taxon>
        <taxon>Streptophyta</taxon>
        <taxon>Embryophyta</taxon>
        <taxon>Tracheophyta</taxon>
        <taxon>Spermatophyta</taxon>
        <taxon>Magnoliopsida</taxon>
        <taxon>eudicotyledons</taxon>
        <taxon>Gunneridae</taxon>
        <taxon>Pentapetalae</taxon>
        <taxon>rosids</taxon>
        <taxon>fabids</taxon>
        <taxon>Fabales</taxon>
        <taxon>Fabaceae</taxon>
        <taxon>Papilionoideae</taxon>
        <taxon>50 kb inversion clade</taxon>
        <taxon>NPAAA clade</taxon>
        <taxon>Hologalegina</taxon>
        <taxon>IRL clade</taxon>
        <taxon>Trifolieae</taxon>
        <taxon>Trifolium</taxon>
    </lineage>
</organism>
<reference evidence="1 2" key="1">
    <citation type="journal article" date="2018" name="Front. Plant Sci.">
        <title>Red Clover (Trifolium pratense) and Zigzag Clover (T. medium) - A Picture of Genomic Similarities and Differences.</title>
        <authorList>
            <person name="Dluhosova J."/>
            <person name="Istvanek J."/>
            <person name="Nedelnik J."/>
            <person name="Repkova J."/>
        </authorList>
    </citation>
    <scope>NUCLEOTIDE SEQUENCE [LARGE SCALE GENOMIC DNA]</scope>
    <source>
        <strain evidence="2">cv. 10/8</strain>
        <tissue evidence="1">Leaf</tissue>
    </source>
</reference>
<protein>
    <submittedName>
        <fullName evidence="1">Uncharacterized protein</fullName>
    </submittedName>
</protein>
<name>A0A392UFY9_9FABA</name>
<dbReference type="EMBL" id="LXQA010794818">
    <property type="protein sequence ID" value="MCI71360.1"/>
    <property type="molecule type" value="Genomic_DNA"/>
</dbReference>
<dbReference type="Proteomes" id="UP000265520">
    <property type="component" value="Unassembled WGS sequence"/>
</dbReference>